<sequence>MEPMSRAPTFRAPEGIYTCFDWSNPLYNKSAAQYGADPALAAGNPMETMIQSRVALRGEVPRLSGTVLRPSGPMDSAAPILTVPEPIANQGIEADTLRLAVVGPGATASGTSPPGAALRPVRPKQSLKNATNTLLSRVQIYQDLSRAFSTLNKSEPLCITMFSAGKSVFWLTQLQNKIRDPAIRLLFNHSPLCHDINQYTRQPDRLDVAIGFNSGDILWVDPIAQRFARINKDGCSTKSAVRQITWLPGSDTILFSTHENGCVYIWDVERDDSSELMEVPAPPSSWDARRSILADRPLGRAETPSSMSWRSSRAKDSTSTNPVRHWRVSRRALTDLQFSPNARQVAIACDDGMLRIVDVDSETWSPDGQYIVAGGQDDLISIFAPQQRRIVARGMGHNSFVSSVVFDPWNFRGDESMRIVSVGEDGKLCLWDFSAASLTRPRATRSSSRPRSAGQPYMSPPDTGRSSMSSMRSSLASAQNDVHISAAPRAEVPLVNPLTAVPMHGAVLSDVRVASNHLVLLHVDGTLDVYMRPDPHSRPSLQFADVPSDHSIRPSSQSEHESLPESKSTRTGLSRLGLPRRWNGNSTSY</sequence>
<evidence type="ECO:0000256" key="1">
    <source>
        <dbReference type="ARBA" id="ARBA00022574"/>
    </source>
</evidence>
<accession>A0AAF0EBB2</accession>
<organism evidence="4 5">
    <name type="scientific">Malassezia equina</name>
    <dbReference type="NCBI Taxonomy" id="1381935"/>
    <lineage>
        <taxon>Eukaryota</taxon>
        <taxon>Fungi</taxon>
        <taxon>Dikarya</taxon>
        <taxon>Basidiomycota</taxon>
        <taxon>Ustilaginomycotina</taxon>
        <taxon>Malasseziomycetes</taxon>
        <taxon>Malasseziales</taxon>
        <taxon>Malasseziaceae</taxon>
        <taxon>Malassezia</taxon>
    </lineage>
</organism>
<dbReference type="InterPro" id="IPR051362">
    <property type="entry name" value="WD_repeat_creC_regulators"/>
</dbReference>
<dbReference type="SMART" id="SM00320">
    <property type="entry name" value="WD40"/>
    <property type="match status" value="3"/>
</dbReference>
<protein>
    <recommendedName>
        <fullName evidence="6">Catabolite repression protein creC</fullName>
    </recommendedName>
</protein>
<feature type="region of interest" description="Disordered" evidence="3">
    <location>
        <begin position="538"/>
        <end position="589"/>
    </location>
</feature>
<keyword evidence="5" id="KW-1185">Reference proteome</keyword>
<dbReference type="InterPro" id="IPR019775">
    <property type="entry name" value="WD40_repeat_CS"/>
</dbReference>
<feature type="compositionally biased region" description="Basic and acidic residues" evidence="3">
    <location>
        <begin position="547"/>
        <end position="568"/>
    </location>
</feature>
<proteinExistence type="predicted"/>
<dbReference type="PROSITE" id="PS00678">
    <property type="entry name" value="WD_REPEATS_1"/>
    <property type="match status" value="1"/>
</dbReference>
<dbReference type="GO" id="GO:0005634">
    <property type="term" value="C:nucleus"/>
    <property type="evidence" value="ECO:0007669"/>
    <property type="project" value="TreeGrafter"/>
</dbReference>
<dbReference type="Proteomes" id="UP001214415">
    <property type="component" value="Chromosome 1"/>
</dbReference>
<evidence type="ECO:0000313" key="4">
    <source>
        <dbReference type="EMBL" id="WFD21779.1"/>
    </source>
</evidence>
<dbReference type="PANTHER" id="PTHR14107:SF16">
    <property type="entry name" value="AT02583P"/>
    <property type="match status" value="1"/>
</dbReference>
<feature type="region of interest" description="Disordered" evidence="3">
    <location>
        <begin position="441"/>
        <end position="480"/>
    </location>
</feature>
<gene>
    <name evidence="4" type="ORF">MEQU1_000435</name>
</gene>
<feature type="compositionally biased region" description="Low complexity" evidence="3">
    <location>
        <begin position="465"/>
        <end position="478"/>
    </location>
</feature>
<dbReference type="Gene3D" id="2.130.10.10">
    <property type="entry name" value="YVTN repeat-like/Quinoprotein amine dehydrogenase"/>
    <property type="match status" value="1"/>
</dbReference>
<evidence type="ECO:0000313" key="5">
    <source>
        <dbReference type="Proteomes" id="UP001214415"/>
    </source>
</evidence>
<dbReference type="InterPro" id="IPR036322">
    <property type="entry name" value="WD40_repeat_dom_sf"/>
</dbReference>
<evidence type="ECO:0000256" key="3">
    <source>
        <dbReference type="SAM" id="MobiDB-lite"/>
    </source>
</evidence>
<dbReference type="GO" id="GO:0032153">
    <property type="term" value="C:cell division site"/>
    <property type="evidence" value="ECO:0007669"/>
    <property type="project" value="TreeGrafter"/>
</dbReference>
<evidence type="ECO:0008006" key="6">
    <source>
        <dbReference type="Google" id="ProtNLM"/>
    </source>
</evidence>
<feature type="region of interest" description="Disordered" evidence="3">
    <location>
        <begin position="297"/>
        <end position="321"/>
    </location>
</feature>
<feature type="compositionally biased region" description="Polar residues" evidence="3">
    <location>
        <begin position="303"/>
        <end position="321"/>
    </location>
</feature>
<dbReference type="InterPro" id="IPR001680">
    <property type="entry name" value="WD40_rpt"/>
</dbReference>
<dbReference type="EMBL" id="CP119900">
    <property type="protein sequence ID" value="WFD21779.1"/>
    <property type="molecule type" value="Genomic_DNA"/>
</dbReference>
<feature type="compositionally biased region" description="Low complexity" evidence="3">
    <location>
        <begin position="441"/>
        <end position="453"/>
    </location>
</feature>
<dbReference type="AlphaFoldDB" id="A0AAF0EBB2"/>
<dbReference type="Pfam" id="PF00400">
    <property type="entry name" value="WD40"/>
    <property type="match status" value="3"/>
</dbReference>
<keyword evidence="1" id="KW-0853">WD repeat</keyword>
<keyword evidence="2" id="KW-0677">Repeat</keyword>
<name>A0AAF0EBB2_9BASI</name>
<dbReference type="InterPro" id="IPR015943">
    <property type="entry name" value="WD40/YVTN_repeat-like_dom_sf"/>
</dbReference>
<dbReference type="GO" id="GO:0051286">
    <property type="term" value="C:cell tip"/>
    <property type="evidence" value="ECO:0007669"/>
    <property type="project" value="TreeGrafter"/>
</dbReference>
<evidence type="ECO:0000256" key="2">
    <source>
        <dbReference type="ARBA" id="ARBA00022737"/>
    </source>
</evidence>
<dbReference type="SUPFAM" id="SSF50978">
    <property type="entry name" value="WD40 repeat-like"/>
    <property type="match status" value="1"/>
</dbReference>
<reference evidence="4" key="1">
    <citation type="submission" date="2023-03" db="EMBL/GenBank/DDBJ databases">
        <title>Mating type loci evolution in Malassezia.</title>
        <authorList>
            <person name="Coelho M.A."/>
        </authorList>
    </citation>
    <scope>NUCLEOTIDE SEQUENCE</scope>
    <source>
        <strain evidence="4">CBS 12830</strain>
    </source>
</reference>
<dbReference type="GO" id="GO:0045013">
    <property type="term" value="P:carbon catabolite repression of transcription"/>
    <property type="evidence" value="ECO:0007669"/>
    <property type="project" value="TreeGrafter"/>
</dbReference>
<dbReference type="PANTHER" id="PTHR14107">
    <property type="entry name" value="WD REPEAT PROTEIN"/>
    <property type="match status" value="1"/>
</dbReference>